<dbReference type="EMBL" id="VSSQ01016151">
    <property type="protein sequence ID" value="MPM57219.1"/>
    <property type="molecule type" value="Genomic_DNA"/>
</dbReference>
<proteinExistence type="predicted"/>
<reference evidence="1" key="1">
    <citation type="submission" date="2019-08" db="EMBL/GenBank/DDBJ databases">
        <authorList>
            <person name="Kucharzyk K."/>
            <person name="Murdoch R.W."/>
            <person name="Higgins S."/>
            <person name="Loffler F."/>
        </authorList>
    </citation>
    <scope>NUCLEOTIDE SEQUENCE</scope>
</reference>
<organism evidence="1">
    <name type="scientific">bioreactor metagenome</name>
    <dbReference type="NCBI Taxonomy" id="1076179"/>
    <lineage>
        <taxon>unclassified sequences</taxon>
        <taxon>metagenomes</taxon>
        <taxon>ecological metagenomes</taxon>
    </lineage>
</organism>
<comment type="caution">
    <text evidence="1">The sequence shown here is derived from an EMBL/GenBank/DDBJ whole genome shotgun (WGS) entry which is preliminary data.</text>
</comment>
<gene>
    <name evidence="1" type="ORF">SDC9_104041</name>
</gene>
<sequence>MLVVIYKEGSGSKDDYAIANYAENYFTTIHGYSVDKVKVVSSEEMGDDWHVYVVTMNCDTGNYYGTTGAGHYLVCYVLVAEENGEKQTTIPDYNVDAKTKSTFKKIVKTYKKDLKNYRALKE</sequence>
<name>A0A645AVS9_9ZZZZ</name>
<evidence type="ECO:0000313" key="1">
    <source>
        <dbReference type="EMBL" id="MPM57219.1"/>
    </source>
</evidence>
<protein>
    <submittedName>
        <fullName evidence="1">Uncharacterized protein</fullName>
    </submittedName>
</protein>
<dbReference type="AlphaFoldDB" id="A0A645AVS9"/>
<accession>A0A645AVS9</accession>